<accession>A0A2H5BQI3</accession>
<organism evidence="1 2">
    <name type="scientific">Pseudomonas phage TC6</name>
    <dbReference type="NCBI Taxonomy" id="2060947"/>
    <lineage>
        <taxon>Viruses</taxon>
        <taxon>Duplodnaviria</taxon>
        <taxon>Heunggongvirae</taxon>
        <taxon>Uroviricota</taxon>
        <taxon>Caudoviricetes</taxon>
        <taxon>Zobellviridae</taxon>
        <taxon>Paundecimvirus</taxon>
        <taxon>Paundecimvirus PA11</taxon>
    </lineage>
</organism>
<dbReference type="EMBL" id="MG676466">
    <property type="protein sequence ID" value="AUG88575.1"/>
    <property type="molecule type" value="Genomic_DNA"/>
</dbReference>
<gene>
    <name evidence="1" type="primary">TC6_064</name>
</gene>
<evidence type="ECO:0000313" key="2">
    <source>
        <dbReference type="Proteomes" id="UP000241282"/>
    </source>
</evidence>
<evidence type="ECO:0000313" key="1">
    <source>
        <dbReference type="EMBL" id="AUG88575.1"/>
    </source>
</evidence>
<protein>
    <submittedName>
        <fullName evidence="1">Uncharacterized protein</fullName>
    </submittedName>
</protein>
<proteinExistence type="predicted"/>
<name>A0A2H5BQI3_9CAUD</name>
<reference evidence="1 2" key="1">
    <citation type="submission" date="2017-12" db="EMBL/GenBank/DDBJ databases">
        <title>Genomic identification of Pseudomonas aeruginosa phage TC6.</title>
        <authorList>
            <person name="Lu S."/>
            <person name="Tang C."/>
            <person name="Deng C."/>
            <person name="Zhang Y."/>
            <person name="Xiao C."/>
        </authorList>
    </citation>
    <scope>NUCLEOTIDE SEQUENCE [LARGE SCALE GENOMIC DNA]</scope>
</reference>
<sequence>MSVQAVTIGDDNVQYRVITGQGTLTVAIKHIEMLTTLVWRNGKHEFAPQLHEVVTHIEGRDWR</sequence>
<dbReference type="Proteomes" id="UP000241282">
    <property type="component" value="Segment"/>
</dbReference>